<name>A0A372L8K9_9BACI</name>
<evidence type="ECO:0000256" key="1">
    <source>
        <dbReference type="SAM" id="MobiDB-lite"/>
    </source>
</evidence>
<evidence type="ECO:0000313" key="2">
    <source>
        <dbReference type="EMBL" id="RFU61758.1"/>
    </source>
</evidence>
<dbReference type="Proteomes" id="UP000262939">
    <property type="component" value="Unassembled WGS sequence"/>
</dbReference>
<feature type="compositionally biased region" description="Polar residues" evidence="1">
    <location>
        <begin position="20"/>
        <end position="31"/>
    </location>
</feature>
<dbReference type="AlphaFoldDB" id="A0A372L8K9"/>
<comment type="caution">
    <text evidence="2">The sequence shown here is derived from an EMBL/GenBank/DDBJ whole genome shotgun (WGS) entry which is preliminary data.</text>
</comment>
<reference evidence="2 3" key="1">
    <citation type="submission" date="2018-08" db="EMBL/GenBank/DDBJ databases">
        <title>Bacillus chawlae sp. nov., Bacillus glennii sp. nov., and Bacillus saganii sp. nov. Isolated from the Vehicle Assembly Building at Kennedy Space Center where the Viking Spacecraft were Assembled.</title>
        <authorList>
            <person name="Seuylemezian A."/>
            <person name="Vaishampayan P."/>
        </authorList>
    </citation>
    <scope>NUCLEOTIDE SEQUENCE [LARGE SCALE GENOMIC DNA]</scope>
    <source>
        <strain evidence="2 3">V44-8</strain>
    </source>
</reference>
<sequence length="75" mass="8807">MSDRRRRYMKRKKKAHSTKDASVNVESLPTNRNEHPEIGSRGRGPVILDDQNATMLNEGIFENTHREYFDGDLYR</sequence>
<dbReference type="EMBL" id="QVTD01000012">
    <property type="protein sequence ID" value="RFU61758.1"/>
    <property type="molecule type" value="Genomic_DNA"/>
</dbReference>
<feature type="region of interest" description="Disordered" evidence="1">
    <location>
        <begin position="1"/>
        <end position="46"/>
    </location>
</feature>
<proteinExistence type="predicted"/>
<protein>
    <submittedName>
        <fullName evidence="2">Uncharacterized protein</fullName>
    </submittedName>
</protein>
<keyword evidence="3" id="KW-1185">Reference proteome</keyword>
<organism evidence="2 3">
    <name type="scientific">Peribacillus glennii</name>
    <dbReference type="NCBI Taxonomy" id="2303991"/>
    <lineage>
        <taxon>Bacteria</taxon>
        <taxon>Bacillati</taxon>
        <taxon>Bacillota</taxon>
        <taxon>Bacilli</taxon>
        <taxon>Bacillales</taxon>
        <taxon>Bacillaceae</taxon>
        <taxon>Peribacillus</taxon>
    </lineage>
</organism>
<accession>A0A372L8K9</accession>
<feature type="compositionally biased region" description="Basic residues" evidence="1">
    <location>
        <begin position="1"/>
        <end position="16"/>
    </location>
</feature>
<gene>
    <name evidence="2" type="ORF">D0466_16580</name>
</gene>
<evidence type="ECO:0000313" key="3">
    <source>
        <dbReference type="Proteomes" id="UP000262939"/>
    </source>
</evidence>